<sequence>MFAKRHNVSPTVAPFVNRTHGPEWFTLKFIATGEQEAESKKVWEIFLTPKLLSTRLGTSKENVKILCYQPNLVSHQFGVSQTVPRTFSIEKVNPVFALSTTQRMNTFNVLFAMLLTVLYSHSVEHMKRTRYVVNASIALKKPKVEETPIKDTHVF</sequence>
<proteinExistence type="predicted"/>
<name>A0A9D4Y949_PEA</name>
<evidence type="ECO:0000313" key="2">
    <source>
        <dbReference type="Proteomes" id="UP001058974"/>
    </source>
</evidence>
<accession>A0A9D4Y949</accession>
<dbReference type="EMBL" id="JAMSHJ010000002">
    <property type="protein sequence ID" value="KAI5432885.1"/>
    <property type="molecule type" value="Genomic_DNA"/>
</dbReference>
<reference evidence="1 2" key="1">
    <citation type="journal article" date="2022" name="Nat. Genet.">
        <title>Improved pea reference genome and pan-genome highlight genomic features and evolutionary characteristics.</title>
        <authorList>
            <person name="Yang T."/>
            <person name="Liu R."/>
            <person name="Luo Y."/>
            <person name="Hu S."/>
            <person name="Wang D."/>
            <person name="Wang C."/>
            <person name="Pandey M.K."/>
            <person name="Ge S."/>
            <person name="Xu Q."/>
            <person name="Li N."/>
            <person name="Li G."/>
            <person name="Huang Y."/>
            <person name="Saxena R.K."/>
            <person name="Ji Y."/>
            <person name="Li M."/>
            <person name="Yan X."/>
            <person name="He Y."/>
            <person name="Liu Y."/>
            <person name="Wang X."/>
            <person name="Xiang C."/>
            <person name="Varshney R.K."/>
            <person name="Ding H."/>
            <person name="Gao S."/>
            <person name="Zong X."/>
        </authorList>
    </citation>
    <scope>NUCLEOTIDE SEQUENCE [LARGE SCALE GENOMIC DNA]</scope>
    <source>
        <strain evidence="1 2">cv. Zhongwan 6</strain>
    </source>
</reference>
<comment type="caution">
    <text evidence="1">The sequence shown here is derived from an EMBL/GenBank/DDBJ whole genome shotgun (WGS) entry which is preliminary data.</text>
</comment>
<protein>
    <submittedName>
        <fullName evidence="1">Uncharacterized protein</fullName>
    </submittedName>
</protein>
<dbReference type="Proteomes" id="UP001058974">
    <property type="component" value="Chromosome 2"/>
</dbReference>
<organism evidence="1 2">
    <name type="scientific">Pisum sativum</name>
    <name type="common">Garden pea</name>
    <name type="synonym">Lathyrus oleraceus</name>
    <dbReference type="NCBI Taxonomy" id="3888"/>
    <lineage>
        <taxon>Eukaryota</taxon>
        <taxon>Viridiplantae</taxon>
        <taxon>Streptophyta</taxon>
        <taxon>Embryophyta</taxon>
        <taxon>Tracheophyta</taxon>
        <taxon>Spermatophyta</taxon>
        <taxon>Magnoliopsida</taxon>
        <taxon>eudicotyledons</taxon>
        <taxon>Gunneridae</taxon>
        <taxon>Pentapetalae</taxon>
        <taxon>rosids</taxon>
        <taxon>fabids</taxon>
        <taxon>Fabales</taxon>
        <taxon>Fabaceae</taxon>
        <taxon>Papilionoideae</taxon>
        <taxon>50 kb inversion clade</taxon>
        <taxon>NPAAA clade</taxon>
        <taxon>Hologalegina</taxon>
        <taxon>IRL clade</taxon>
        <taxon>Fabeae</taxon>
        <taxon>Lathyrus</taxon>
    </lineage>
</organism>
<evidence type="ECO:0000313" key="1">
    <source>
        <dbReference type="EMBL" id="KAI5432885.1"/>
    </source>
</evidence>
<gene>
    <name evidence="1" type="ORF">KIW84_020265</name>
</gene>
<dbReference type="Gramene" id="Psat02G0026500-T1">
    <property type="protein sequence ID" value="KAI5432885.1"/>
    <property type="gene ID" value="KIW84_020265"/>
</dbReference>
<keyword evidence="2" id="KW-1185">Reference proteome</keyword>
<dbReference type="AlphaFoldDB" id="A0A9D4Y949"/>